<proteinExistence type="predicted"/>
<dbReference type="PANTHER" id="PTHR43194">
    <property type="entry name" value="HYDROLASE ALPHA/BETA FOLD FAMILY"/>
    <property type="match status" value="1"/>
</dbReference>
<dbReference type="Gene3D" id="3.40.50.1820">
    <property type="entry name" value="alpha/beta hydrolase"/>
    <property type="match status" value="1"/>
</dbReference>
<organism evidence="3 4">
    <name type="scientific">Eikenella glucosivorans</name>
    <dbReference type="NCBI Taxonomy" id="2766967"/>
    <lineage>
        <taxon>Bacteria</taxon>
        <taxon>Pseudomonadati</taxon>
        <taxon>Pseudomonadota</taxon>
        <taxon>Betaproteobacteria</taxon>
        <taxon>Neisseriales</taxon>
        <taxon>Neisseriaceae</taxon>
        <taxon>Eikenella</taxon>
    </lineage>
</organism>
<gene>
    <name evidence="3" type="ORF">H9Q10_05240</name>
</gene>
<feature type="domain" description="AB hydrolase-1" evidence="2">
    <location>
        <begin position="98"/>
        <end position="291"/>
    </location>
</feature>
<name>A0ABS0N9W3_9NEIS</name>
<dbReference type="CDD" id="cd12810">
    <property type="entry name" value="Esterase_713_like-3"/>
    <property type="match status" value="1"/>
</dbReference>
<dbReference type="RefSeq" id="WP_197902952.1">
    <property type="nucleotide sequence ID" value="NZ_JACSGR010000003.1"/>
</dbReference>
<sequence>MQKTVPAATLALTLAACAQSGYNSGTLAIEKQGSFAVGGTVKTSQGTYTPVPKTIANRQGGAFWDAHQAAVAAGGMTLHGDHASVFYQIPARAKHTPLVFLHGYGQSARGWMTTPDGRAGFNELFLRRRYPVYLIDQPRRGQAGQSTVPAEINAVPDDQFWYAQFRIGVYPNMNEGVTFPKDPAAQEQFFRMMTPDTGAFDVPVITDAVVKLFERTGGGVFVTHSAGGIIGWTTAMATDKVQGIVAIEPGAFPFPKGEEPPKLESRFGDVAPMSVAPDEFAKLTRLPIVIYFGDFIPDRLDGTQGGEQWHIRMKMAQQFVDTVNRHGGNAKLIHLPEIGIRGNTHFMFSDTNNDQVAAEMARWLTEQGLDK</sequence>
<feature type="chain" id="PRO_5047056294" evidence="1">
    <location>
        <begin position="19"/>
        <end position="371"/>
    </location>
</feature>
<accession>A0ABS0N9W3</accession>
<evidence type="ECO:0000313" key="4">
    <source>
        <dbReference type="Proteomes" id="UP000768471"/>
    </source>
</evidence>
<dbReference type="EMBL" id="JACSGR010000003">
    <property type="protein sequence ID" value="MBH5329071.1"/>
    <property type="molecule type" value="Genomic_DNA"/>
</dbReference>
<evidence type="ECO:0000313" key="3">
    <source>
        <dbReference type="EMBL" id="MBH5329071.1"/>
    </source>
</evidence>
<dbReference type="PROSITE" id="PS51257">
    <property type="entry name" value="PROKAR_LIPOPROTEIN"/>
    <property type="match status" value="1"/>
</dbReference>
<dbReference type="InterPro" id="IPR029058">
    <property type="entry name" value="AB_hydrolase_fold"/>
</dbReference>
<reference evidence="3 4" key="1">
    <citation type="submission" date="2020-09" db="EMBL/GenBank/DDBJ databases">
        <title>Eikenella S3660 sp. nov., isolated from a throat swab.</title>
        <authorList>
            <person name="Buhl M."/>
        </authorList>
    </citation>
    <scope>NUCLEOTIDE SEQUENCE [LARGE SCALE GENOMIC DNA]</scope>
    <source>
        <strain evidence="3 4">S3360</strain>
    </source>
</reference>
<dbReference type="GO" id="GO:0016787">
    <property type="term" value="F:hydrolase activity"/>
    <property type="evidence" value="ECO:0007669"/>
    <property type="project" value="UniProtKB-KW"/>
</dbReference>
<feature type="signal peptide" evidence="1">
    <location>
        <begin position="1"/>
        <end position="18"/>
    </location>
</feature>
<dbReference type="PANTHER" id="PTHR43194:SF4">
    <property type="entry name" value="AB HYDROLASE-1 DOMAIN-CONTAINING PROTEIN"/>
    <property type="match status" value="1"/>
</dbReference>
<dbReference type="SUPFAM" id="SSF53474">
    <property type="entry name" value="alpha/beta-Hydrolases"/>
    <property type="match status" value="1"/>
</dbReference>
<keyword evidence="1" id="KW-0732">Signal</keyword>
<dbReference type="InterPro" id="IPR050228">
    <property type="entry name" value="Carboxylesterase_BioH"/>
</dbReference>
<comment type="caution">
    <text evidence="3">The sequence shown here is derived from an EMBL/GenBank/DDBJ whole genome shotgun (WGS) entry which is preliminary data.</text>
</comment>
<keyword evidence="3" id="KW-0378">Hydrolase</keyword>
<dbReference type="Pfam" id="PF12697">
    <property type="entry name" value="Abhydrolase_6"/>
    <property type="match status" value="1"/>
</dbReference>
<keyword evidence="4" id="KW-1185">Reference proteome</keyword>
<dbReference type="InterPro" id="IPR000073">
    <property type="entry name" value="AB_hydrolase_1"/>
</dbReference>
<evidence type="ECO:0000259" key="2">
    <source>
        <dbReference type="Pfam" id="PF12697"/>
    </source>
</evidence>
<protein>
    <submittedName>
        <fullName evidence="3">Alpha/beta fold hydrolase</fullName>
    </submittedName>
</protein>
<evidence type="ECO:0000256" key="1">
    <source>
        <dbReference type="SAM" id="SignalP"/>
    </source>
</evidence>
<dbReference type="Proteomes" id="UP000768471">
    <property type="component" value="Unassembled WGS sequence"/>
</dbReference>